<dbReference type="PANTHER" id="PTHR31339:SF9">
    <property type="entry name" value="PLASMIN AND FIBRONECTIN-BINDING PROTEIN A"/>
    <property type="match status" value="1"/>
</dbReference>
<dbReference type="RefSeq" id="WP_146601179.1">
    <property type="nucleotide sequence ID" value="NZ_SJPY01000006.1"/>
</dbReference>
<dbReference type="Proteomes" id="UP000315471">
    <property type="component" value="Unassembled WGS sequence"/>
</dbReference>
<evidence type="ECO:0000313" key="7">
    <source>
        <dbReference type="Proteomes" id="UP000315471"/>
    </source>
</evidence>
<dbReference type="Pfam" id="PF00295">
    <property type="entry name" value="Glyco_hydro_28"/>
    <property type="match status" value="1"/>
</dbReference>
<dbReference type="EC" id="3.2.1.82" evidence="6"/>
<dbReference type="PANTHER" id="PTHR31339">
    <property type="entry name" value="PECTIN LYASE-RELATED"/>
    <property type="match status" value="1"/>
</dbReference>
<dbReference type="InterPro" id="IPR011050">
    <property type="entry name" value="Pectin_lyase_fold/virulence"/>
</dbReference>
<evidence type="ECO:0000256" key="1">
    <source>
        <dbReference type="ARBA" id="ARBA00008834"/>
    </source>
</evidence>
<gene>
    <name evidence="6" type="primary">pehX_3</name>
    <name evidence="6" type="ORF">Q31b_39630</name>
</gene>
<keyword evidence="3 4" id="KW-0326">Glycosidase</keyword>
<feature type="chain" id="PRO_5022886638" evidence="5">
    <location>
        <begin position="24"/>
        <end position="485"/>
    </location>
</feature>
<feature type="signal peptide" evidence="5">
    <location>
        <begin position="1"/>
        <end position="23"/>
    </location>
</feature>
<dbReference type="GO" id="GO:0005975">
    <property type="term" value="P:carbohydrate metabolic process"/>
    <property type="evidence" value="ECO:0007669"/>
    <property type="project" value="InterPro"/>
</dbReference>
<dbReference type="EMBL" id="SJPY01000006">
    <property type="protein sequence ID" value="TWU38885.1"/>
    <property type="molecule type" value="Genomic_DNA"/>
</dbReference>
<keyword evidence="2 4" id="KW-0378">Hydrolase</keyword>
<evidence type="ECO:0000313" key="6">
    <source>
        <dbReference type="EMBL" id="TWU38885.1"/>
    </source>
</evidence>
<dbReference type="InterPro" id="IPR012334">
    <property type="entry name" value="Pectin_lyas_fold"/>
</dbReference>
<keyword evidence="7" id="KW-1185">Reference proteome</keyword>
<comment type="similarity">
    <text evidence="1 4">Belongs to the glycosyl hydrolase 28 family.</text>
</comment>
<accession>A0A5C6DRP4</accession>
<dbReference type="InterPro" id="IPR000743">
    <property type="entry name" value="Glyco_hydro_28"/>
</dbReference>
<organism evidence="6 7">
    <name type="scientific">Novipirellula aureliae</name>
    <dbReference type="NCBI Taxonomy" id="2527966"/>
    <lineage>
        <taxon>Bacteria</taxon>
        <taxon>Pseudomonadati</taxon>
        <taxon>Planctomycetota</taxon>
        <taxon>Planctomycetia</taxon>
        <taxon>Pirellulales</taxon>
        <taxon>Pirellulaceae</taxon>
        <taxon>Novipirellula</taxon>
    </lineage>
</organism>
<protein>
    <submittedName>
        <fullName evidence="6">Exo-poly-alpha-D-galacturonosidase</fullName>
        <ecNumber evidence="6">3.2.1.82</ecNumber>
    </submittedName>
</protein>
<dbReference type="OrthoDB" id="9795222at2"/>
<sequence length="485" mass="53271" precursor="true">MKQRIIFNLLLFVVASISSMAYAETIQPKVFNIKTYGAIGDGVAMETEAVQKTIDACHDAGGGVVWVPAGDFQIGTIILRSNVTLSLDYGASLLGSTKLADYPTDKLSRAREGGPHCLIYAENAKNITIEGLGVIDGRGTHENFPRKGGTNSGVRPRLMRLESCEDLTFSGVTYKRPAFWGLHLIDCKNIHFDAVTLRFRNNNFNNDGLDLDGCENVLIENCDLSAGDDAICLKSSLNPCRNIVVRGCRADSNTAAVKFGSSSRGGFIDISITNCHFHDCPMGAIKLQSVDGGRLENITISRIVMKDVGNPIFLRLGNRNSSFGVRSERGQRADDASENVFTGTLKNVRISDLVAEVTVEDREKAMEAVYRSIKMETAPYVTDKEKGRAGPIMITGIPGHSIENVVLENVKISYPGHGTEEDAKRVVAEDEDRYPEQFFFGVLPAWGAYIRHAKNVEFKNVELTLRGDDARQKIVLDDVQDFVNH</sequence>
<evidence type="ECO:0000256" key="3">
    <source>
        <dbReference type="ARBA" id="ARBA00023295"/>
    </source>
</evidence>
<dbReference type="SMART" id="SM00710">
    <property type="entry name" value="PbH1"/>
    <property type="match status" value="6"/>
</dbReference>
<comment type="caution">
    <text evidence="6">The sequence shown here is derived from an EMBL/GenBank/DDBJ whole genome shotgun (WGS) entry which is preliminary data.</text>
</comment>
<reference evidence="6 7" key="1">
    <citation type="submission" date="2019-02" db="EMBL/GenBank/DDBJ databases">
        <title>Deep-cultivation of Planctomycetes and their phenomic and genomic characterization uncovers novel biology.</title>
        <authorList>
            <person name="Wiegand S."/>
            <person name="Jogler M."/>
            <person name="Boedeker C."/>
            <person name="Pinto D."/>
            <person name="Vollmers J."/>
            <person name="Rivas-Marin E."/>
            <person name="Kohn T."/>
            <person name="Peeters S.H."/>
            <person name="Heuer A."/>
            <person name="Rast P."/>
            <person name="Oberbeckmann S."/>
            <person name="Bunk B."/>
            <person name="Jeske O."/>
            <person name="Meyerdierks A."/>
            <person name="Storesund J.E."/>
            <person name="Kallscheuer N."/>
            <person name="Luecker S."/>
            <person name="Lage O.M."/>
            <person name="Pohl T."/>
            <person name="Merkel B.J."/>
            <person name="Hornburger P."/>
            <person name="Mueller R.-W."/>
            <person name="Bruemmer F."/>
            <person name="Labrenz M."/>
            <person name="Spormann A.M."/>
            <person name="Op Den Camp H."/>
            <person name="Overmann J."/>
            <person name="Amann R."/>
            <person name="Jetten M.S.M."/>
            <person name="Mascher T."/>
            <person name="Medema M.H."/>
            <person name="Devos D.P."/>
            <person name="Kaster A.-K."/>
            <person name="Ovreas L."/>
            <person name="Rohde M."/>
            <person name="Galperin M.Y."/>
            <person name="Jogler C."/>
        </authorList>
    </citation>
    <scope>NUCLEOTIDE SEQUENCE [LARGE SCALE GENOMIC DNA]</scope>
    <source>
        <strain evidence="6 7">Q31b</strain>
    </source>
</reference>
<dbReference type="SUPFAM" id="SSF51126">
    <property type="entry name" value="Pectin lyase-like"/>
    <property type="match status" value="1"/>
</dbReference>
<dbReference type="AlphaFoldDB" id="A0A5C6DRP4"/>
<evidence type="ECO:0000256" key="5">
    <source>
        <dbReference type="SAM" id="SignalP"/>
    </source>
</evidence>
<dbReference type="InterPro" id="IPR051801">
    <property type="entry name" value="GH28_Enzymes"/>
</dbReference>
<keyword evidence="5" id="KW-0732">Signal</keyword>
<dbReference type="Gene3D" id="2.160.20.10">
    <property type="entry name" value="Single-stranded right-handed beta-helix, Pectin lyase-like"/>
    <property type="match status" value="1"/>
</dbReference>
<dbReference type="GO" id="GO:0033917">
    <property type="term" value="F:exo-poly-alpha-galacturonosidase activity"/>
    <property type="evidence" value="ECO:0007669"/>
    <property type="project" value="UniProtKB-EC"/>
</dbReference>
<dbReference type="GO" id="GO:0004650">
    <property type="term" value="F:polygalacturonase activity"/>
    <property type="evidence" value="ECO:0007669"/>
    <property type="project" value="InterPro"/>
</dbReference>
<name>A0A5C6DRP4_9BACT</name>
<evidence type="ECO:0000256" key="4">
    <source>
        <dbReference type="RuleBase" id="RU361169"/>
    </source>
</evidence>
<proteinExistence type="inferred from homology"/>
<evidence type="ECO:0000256" key="2">
    <source>
        <dbReference type="ARBA" id="ARBA00022801"/>
    </source>
</evidence>
<dbReference type="InterPro" id="IPR006626">
    <property type="entry name" value="PbH1"/>
</dbReference>